<feature type="compositionally biased region" description="Low complexity" evidence="1">
    <location>
        <begin position="161"/>
        <end position="185"/>
    </location>
</feature>
<gene>
    <name evidence="2" type="ORF">V8G54_009382</name>
</gene>
<feature type="region of interest" description="Disordered" evidence="1">
    <location>
        <begin position="1"/>
        <end position="35"/>
    </location>
</feature>
<dbReference type="Proteomes" id="UP001374535">
    <property type="component" value="Chromosome 3"/>
</dbReference>
<feature type="region of interest" description="Disordered" evidence="1">
    <location>
        <begin position="153"/>
        <end position="185"/>
    </location>
</feature>
<protein>
    <submittedName>
        <fullName evidence="2">Uncharacterized protein</fullName>
    </submittedName>
</protein>
<feature type="region of interest" description="Disordered" evidence="1">
    <location>
        <begin position="251"/>
        <end position="282"/>
    </location>
</feature>
<feature type="compositionally biased region" description="Basic and acidic residues" evidence="1">
    <location>
        <begin position="15"/>
        <end position="32"/>
    </location>
</feature>
<proteinExistence type="predicted"/>
<organism evidence="2 3">
    <name type="scientific">Vigna mungo</name>
    <name type="common">Black gram</name>
    <name type="synonym">Phaseolus mungo</name>
    <dbReference type="NCBI Taxonomy" id="3915"/>
    <lineage>
        <taxon>Eukaryota</taxon>
        <taxon>Viridiplantae</taxon>
        <taxon>Streptophyta</taxon>
        <taxon>Embryophyta</taxon>
        <taxon>Tracheophyta</taxon>
        <taxon>Spermatophyta</taxon>
        <taxon>Magnoliopsida</taxon>
        <taxon>eudicotyledons</taxon>
        <taxon>Gunneridae</taxon>
        <taxon>Pentapetalae</taxon>
        <taxon>rosids</taxon>
        <taxon>fabids</taxon>
        <taxon>Fabales</taxon>
        <taxon>Fabaceae</taxon>
        <taxon>Papilionoideae</taxon>
        <taxon>50 kb inversion clade</taxon>
        <taxon>NPAAA clade</taxon>
        <taxon>indigoferoid/millettioid clade</taxon>
        <taxon>Phaseoleae</taxon>
        <taxon>Vigna</taxon>
    </lineage>
</organism>
<feature type="region of interest" description="Disordered" evidence="1">
    <location>
        <begin position="211"/>
        <end position="237"/>
    </location>
</feature>
<evidence type="ECO:0000313" key="3">
    <source>
        <dbReference type="Proteomes" id="UP001374535"/>
    </source>
</evidence>
<reference evidence="2 3" key="1">
    <citation type="journal article" date="2023" name="Life. Sci Alliance">
        <title>Evolutionary insights into 3D genome organization and epigenetic landscape of Vigna mungo.</title>
        <authorList>
            <person name="Junaid A."/>
            <person name="Singh B."/>
            <person name="Bhatia S."/>
        </authorList>
    </citation>
    <scope>NUCLEOTIDE SEQUENCE [LARGE SCALE GENOMIC DNA]</scope>
    <source>
        <strain evidence="2">Urdbean</strain>
    </source>
</reference>
<dbReference type="AlphaFoldDB" id="A0AAQ3NV31"/>
<feature type="compositionally biased region" description="Basic and acidic residues" evidence="1">
    <location>
        <begin position="258"/>
        <end position="282"/>
    </location>
</feature>
<keyword evidence="3" id="KW-1185">Reference proteome</keyword>
<evidence type="ECO:0000256" key="1">
    <source>
        <dbReference type="SAM" id="MobiDB-lite"/>
    </source>
</evidence>
<sequence>MEVDGGGCCRRERRTKGERATKDAEKKQQEMHRHNRPCYATEHLLEHYPQPFRQIDQTELSVMAPGMLAGSFKLNCDTLQPDNEALLKKRKELKSRLLLQEESNTESHISVKEEMITLQDSNPLCETAIYGSDSKELSYECFNKSDEVLGAFKDRSSDSDSSAILNEENSNNNHNSPNNTTISSSGFQKQFSTQYMKMEEHNFLSTDKGAVSSRMNKHPRCSGTVQRSGVKDEHRKKKIRKKNHGHLEIGMIWKRSQSTKELEPRMDKKSTRREGYKRSQDA</sequence>
<evidence type="ECO:0000313" key="2">
    <source>
        <dbReference type="EMBL" id="WVZ16400.1"/>
    </source>
</evidence>
<name>A0AAQ3NV31_VIGMU</name>
<accession>A0AAQ3NV31</accession>
<dbReference type="EMBL" id="CP144698">
    <property type="protein sequence ID" value="WVZ16400.1"/>
    <property type="molecule type" value="Genomic_DNA"/>
</dbReference>